<dbReference type="InterPro" id="IPR025714">
    <property type="entry name" value="Methyltranfer_dom"/>
</dbReference>
<keyword evidence="2" id="KW-0489">Methyltransferase</keyword>
<accession>A0A2L1UB42</accession>
<evidence type="ECO:0000313" key="3">
    <source>
        <dbReference type="Proteomes" id="UP000239833"/>
    </source>
</evidence>
<dbReference type="PANTHER" id="PTHR43591">
    <property type="entry name" value="METHYLTRANSFERASE"/>
    <property type="match status" value="1"/>
</dbReference>
<dbReference type="AlphaFoldDB" id="A0A2L1UB42"/>
<dbReference type="STRING" id="147375.BXP28_12645"/>
<dbReference type="GO" id="GO:0032259">
    <property type="term" value="P:methylation"/>
    <property type="evidence" value="ECO:0007669"/>
    <property type="project" value="UniProtKB-KW"/>
</dbReference>
<dbReference type="RefSeq" id="WP_077997011.1">
    <property type="nucleotide sequence ID" value="NZ_CP019655.1"/>
</dbReference>
<dbReference type="CDD" id="cd02440">
    <property type="entry name" value="AdoMet_MTases"/>
    <property type="match status" value="1"/>
</dbReference>
<dbReference type="EMBL" id="CP019655">
    <property type="protein sequence ID" value="AVF25366.1"/>
    <property type="molecule type" value="Genomic_DNA"/>
</dbReference>
<organism evidence="2 3">
    <name type="scientific">Paenibacillus larvae subsp. larvae</name>
    <dbReference type="NCBI Taxonomy" id="147375"/>
    <lineage>
        <taxon>Bacteria</taxon>
        <taxon>Bacillati</taxon>
        <taxon>Bacillota</taxon>
        <taxon>Bacilli</taxon>
        <taxon>Bacillales</taxon>
        <taxon>Paenibacillaceae</taxon>
        <taxon>Paenibacillus</taxon>
    </lineage>
</organism>
<dbReference type="GeneID" id="64217965"/>
<gene>
    <name evidence="2" type="ORF">ERICIII_01163</name>
</gene>
<dbReference type="PANTHER" id="PTHR43591:SF24">
    <property type="entry name" value="2-METHOXY-6-POLYPRENYL-1,4-BENZOQUINOL METHYLASE, MITOCHONDRIAL"/>
    <property type="match status" value="1"/>
</dbReference>
<protein>
    <submittedName>
        <fullName evidence="2">Methyltransferase type 11</fullName>
    </submittedName>
</protein>
<keyword evidence="2" id="KW-0808">Transferase</keyword>
<dbReference type="Proteomes" id="UP000239833">
    <property type="component" value="Chromosome"/>
</dbReference>
<dbReference type="Gene3D" id="3.40.50.150">
    <property type="entry name" value="Vaccinia Virus protein VP39"/>
    <property type="match status" value="1"/>
</dbReference>
<reference evidence="3" key="1">
    <citation type="submission" date="2017-02" db="EMBL/GenBank/DDBJ databases">
        <title>Delineation of Paenibacillus larvae strains originating from foulbrood outbreaks.</title>
        <authorList>
            <person name="Beims H."/>
            <person name="Bunk B."/>
            <person name="Sproeer C."/>
            <person name="Mohr K.I."/>
            <person name="Pradella S."/>
            <person name="Guenther G."/>
            <person name="Rohde M."/>
            <person name="von der Ohe W."/>
            <person name="Steinert M."/>
        </authorList>
    </citation>
    <scope>NUCLEOTIDE SEQUENCE [LARGE SCALE GENOMIC DNA]</scope>
    <source>
        <strain evidence="3">Eric_III</strain>
    </source>
</reference>
<dbReference type="InterPro" id="IPR029063">
    <property type="entry name" value="SAM-dependent_MTases_sf"/>
</dbReference>
<feature type="domain" description="Methyltransferase" evidence="1">
    <location>
        <begin position="51"/>
        <end position="181"/>
    </location>
</feature>
<name>A0A2L1UB42_9BACL</name>
<evidence type="ECO:0000313" key="2">
    <source>
        <dbReference type="EMBL" id="AVF25366.1"/>
    </source>
</evidence>
<sequence length="283" mass="31725">MTGKLPNEEQREHYREDYREHYSPGYGTELIRSYQRRSVTKEASFLISHLKPGMSLLDCGCGPGTITAGLANLIAPGQVTGIDKEAGQIDRAYAYARDQDVTNVRFQEADIYQLPFADESFDVVFMHALLQHLQNPLKALKEANRVLKPGGIIGVRDDDQGSLIMAPYDDKMERVIQLLKQVMKYSGGDPYAGRRHRELLGMAGFTNIQATASCESDGILEETRKRGNLAAKLLEHMSETIVQQGWCTKKELTELQAACREWGQNPDAFDAITWCEAVGWKPL</sequence>
<dbReference type="SUPFAM" id="SSF53335">
    <property type="entry name" value="S-adenosyl-L-methionine-dependent methyltransferases"/>
    <property type="match status" value="1"/>
</dbReference>
<dbReference type="Pfam" id="PF13847">
    <property type="entry name" value="Methyltransf_31"/>
    <property type="match status" value="1"/>
</dbReference>
<proteinExistence type="predicted"/>
<evidence type="ECO:0000259" key="1">
    <source>
        <dbReference type="Pfam" id="PF13847"/>
    </source>
</evidence>
<dbReference type="GO" id="GO:0008168">
    <property type="term" value="F:methyltransferase activity"/>
    <property type="evidence" value="ECO:0007669"/>
    <property type="project" value="UniProtKB-KW"/>
</dbReference>